<accession>A0ABT6ZKN1</accession>
<organism evidence="2 3">
    <name type="scientific">Kribbibacterium absianum</name>
    <dbReference type="NCBI Taxonomy" id="3044210"/>
    <lineage>
        <taxon>Bacteria</taxon>
        <taxon>Bacillati</taxon>
        <taxon>Actinomycetota</taxon>
        <taxon>Coriobacteriia</taxon>
        <taxon>Coriobacteriales</taxon>
        <taxon>Kribbibacteriaceae</taxon>
        <taxon>Kribbibacterium</taxon>
    </lineage>
</organism>
<dbReference type="EMBL" id="JASJEX010000003">
    <property type="protein sequence ID" value="MDJ1129610.1"/>
    <property type="molecule type" value="Genomic_DNA"/>
</dbReference>
<evidence type="ECO:0000313" key="3">
    <source>
        <dbReference type="Proteomes" id="UP001431693"/>
    </source>
</evidence>
<evidence type="ECO:0008006" key="4">
    <source>
        <dbReference type="Google" id="ProtNLM"/>
    </source>
</evidence>
<keyword evidence="3" id="KW-1185">Reference proteome</keyword>
<comment type="caution">
    <text evidence="2">The sequence shown here is derived from an EMBL/GenBank/DDBJ whole genome shotgun (WGS) entry which is preliminary data.</text>
</comment>
<feature type="transmembrane region" description="Helical" evidence="1">
    <location>
        <begin position="106"/>
        <end position="132"/>
    </location>
</feature>
<dbReference type="Proteomes" id="UP001431693">
    <property type="component" value="Unassembled WGS sequence"/>
</dbReference>
<reference evidence="2" key="1">
    <citation type="submission" date="2023-05" db="EMBL/GenBank/DDBJ databases">
        <title>[olsenella] sp. nov., isolated from a pig farm feces dump.</title>
        <authorList>
            <person name="Chang Y.-H."/>
        </authorList>
    </citation>
    <scope>NUCLEOTIDE SEQUENCE</scope>
    <source>
        <strain evidence="2">YH-ols2217</strain>
    </source>
</reference>
<sequence length="136" mass="13949">MGSLSFARSWLLGSWIGGAGAANPIASAFSPGNASLSTSGAALLVLLVLPFSSLLFGYEAGRLARNALHRGALRRPWAAVLAPASVVPWLVVVGLAWAGGIGCDPVIQVATGIPLAFPWLFVLVGVSLGMAAREQR</sequence>
<feature type="transmembrane region" description="Helical" evidence="1">
    <location>
        <begin position="38"/>
        <end position="56"/>
    </location>
</feature>
<name>A0ABT6ZKN1_9ACTN</name>
<keyword evidence="1" id="KW-0472">Membrane</keyword>
<evidence type="ECO:0000256" key="1">
    <source>
        <dbReference type="SAM" id="Phobius"/>
    </source>
</evidence>
<proteinExistence type="predicted"/>
<dbReference type="RefSeq" id="WP_283722772.1">
    <property type="nucleotide sequence ID" value="NZ_JASJEX010000003.1"/>
</dbReference>
<keyword evidence="1" id="KW-1133">Transmembrane helix</keyword>
<protein>
    <recommendedName>
        <fullName evidence="4">SdpI/YhfL family protein</fullName>
    </recommendedName>
</protein>
<feature type="transmembrane region" description="Helical" evidence="1">
    <location>
        <begin position="77"/>
        <end position="100"/>
    </location>
</feature>
<gene>
    <name evidence="2" type="ORF">QJ043_05880</name>
</gene>
<keyword evidence="1" id="KW-0812">Transmembrane</keyword>
<evidence type="ECO:0000313" key="2">
    <source>
        <dbReference type="EMBL" id="MDJ1129610.1"/>
    </source>
</evidence>